<evidence type="ECO:0000256" key="9">
    <source>
        <dbReference type="ARBA" id="ARBA00023157"/>
    </source>
</evidence>
<feature type="domain" description="G-protein coupled receptors family 1 profile" evidence="15">
    <location>
        <begin position="394"/>
        <end position="650"/>
    </location>
</feature>
<comment type="subcellular location">
    <subcellularLocation>
        <location evidence="1">Cell membrane</location>
        <topology evidence="1">Multi-pass membrane protein</topology>
    </subcellularLocation>
</comment>
<accession>A0AAD8Z3M5</accession>
<feature type="transmembrane region" description="Helical" evidence="14">
    <location>
        <begin position="631"/>
        <end position="652"/>
    </location>
</feature>
<keyword evidence="6 13" id="KW-0297">G-protein coupled receptor</keyword>
<organism evidence="16 17">
    <name type="scientific">Electrophorus voltai</name>
    <dbReference type="NCBI Taxonomy" id="2609070"/>
    <lineage>
        <taxon>Eukaryota</taxon>
        <taxon>Metazoa</taxon>
        <taxon>Chordata</taxon>
        <taxon>Craniata</taxon>
        <taxon>Vertebrata</taxon>
        <taxon>Euteleostomi</taxon>
        <taxon>Actinopterygii</taxon>
        <taxon>Neopterygii</taxon>
        <taxon>Teleostei</taxon>
        <taxon>Ostariophysi</taxon>
        <taxon>Gymnotiformes</taxon>
        <taxon>Gymnotoidei</taxon>
        <taxon>Gymnotidae</taxon>
        <taxon>Electrophorus</taxon>
    </lineage>
</organism>
<dbReference type="PANTHER" id="PTHR24232:SF56">
    <property type="entry name" value="G-PROTEIN COUPLED RECEPTOR 55"/>
    <property type="match status" value="1"/>
</dbReference>
<keyword evidence="2" id="KW-1003">Cell membrane</keyword>
<keyword evidence="9" id="KW-1015">Disulfide bond</keyword>
<evidence type="ECO:0000256" key="5">
    <source>
        <dbReference type="ARBA" id="ARBA00022989"/>
    </source>
</evidence>
<dbReference type="GO" id="GO:0002250">
    <property type="term" value="P:adaptive immune response"/>
    <property type="evidence" value="ECO:0007669"/>
    <property type="project" value="UniProtKB-KW"/>
</dbReference>
<evidence type="ECO:0000313" key="16">
    <source>
        <dbReference type="EMBL" id="KAK1790929.1"/>
    </source>
</evidence>
<proteinExistence type="inferred from homology"/>
<keyword evidence="4" id="KW-0391">Immunity</keyword>
<dbReference type="InterPro" id="IPR000276">
    <property type="entry name" value="GPCR_Rhodpsn"/>
</dbReference>
<dbReference type="PANTHER" id="PTHR24232">
    <property type="entry name" value="G-PROTEIN COUPLED RECEPTOR"/>
    <property type="match status" value="1"/>
</dbReference>
<evidence type="ECO:0000256" key="3">
    <source>
        <dbReference type="ARBA" id="ARBA00022692"/>
    </source>
</evidence>
<feature type="transmembrane region" description="Helical" evidence="14">
    <location>
        <begin position="23"/>
        <end position="46"/>
    </location>
</feature>
<dbReference type="Pfam" id="PF00001">
    <property type="entry name" value="7tm_1"/>
    <property type="match status" value="2"/>
</dbReference>
<dbReference type="PRINTS" id="PR00237">
    <property type="entry name" value="GPCRRHODOPSN"/>
</dbReference>
<evidence type="ECO:0000256" key="1">
    <source>
        <dbReference type="ARBA" id="ARBA00004651"/>
    </source>
</evidence>
<keyword evidence="3 13" id="KW-0812">Transmembrane</keyword>
<comment type="caution">
    <text evidence="16">The sequence shown here is derived from an EMBL/GenBank/DDBJ whole genome shotgun (WGS) entry which is preliminary data.</text>
</comment>
<comment type="similarity">
    <text evidence="13">Belongs to the G-protein coupled receptor 1 family.</text>
</comment>
<dbReference type="PROSITE" id="PS00237">
    <property type="entry name" value="G_PROTEIN_RECEP_F1_1"/>
    <property type="match status" value="1"/>
</dbReference>
<dbReference type="SUPFAM" id="SSF81321">
    <property type="entry name" value="Family A G protein-coupled receptor-like"/>
    <property type="match status" value="2"/>
</dbReference>
<dbReference type="PRINTS" id="PR01157">
    <property type="entry name" value="P2YPURNOCPTR"/>
</dbReference>
<keyword evidence="17" id="KW-1185">Reference proteome</keyword>
<keyword evidence="8 14" id="KW-0472">Membrane</keyword>
<feature type="transmembrane region" description="Helical" evidence="14">
    <location>
        <begin position="172"/>
        <end position="196"/>
    </location>
</feature>
<keyword evidence="11" id="KW-0325">Glycoprotein</keyword>
<dbReference type="Gene3D" id="1.20.1070.10">
    <property type="entry name" value="Rhodopsin 7-helix transmembrane proteins"/>
    <property type="match status" value="2"/>
</dbReference>
<feature type="transmembrane region" description="Helical" evidence="14">
    <location>
        <begin position="53"/>
        <end position="74"/>
    </location>
</feature>
<evidence type="ECO:0000259" key="15">
    <source>
        <dbReference type="PROSITE" id="PS50262"/>
    </source>
</evidence>
<feature type="transmembrane region" description="Helical" evidence="14">
    <location>
        <begin position="592"/>
        <end position="619"/>
    </location>
</feature>
<dbReference type="GO" id="GO:0004930">
    <property type="term" value="F:G protein-coupled receptor activity"/>
    <property type="evidence" value="ECO:0007669"/>
    <property type="project" value="UniProtKB-KW"/>
</dbReference>
<dbReference type="PROSITE" id="PS50262">
    <property type="entry name" value="G_PROTEIN_RECEP_F1_2"/>
    <property type="match status" value="2"/>
</dbReference>
<dbReference type="Proteomes" id="UP001239994">
    <property type="component" value="Unassembled WGS sequence"/>
</dbReference>
<feature type="transmembrane region" description="Helical" evidence="14">
    <location>
        <begin position="493"/>
        <end position="514"/>
    </location>
</feature>
<dbReference type="GO" id="GO:0005886">
    <property type="term" value="C:plasma membrane"/>
    <property type="evidence" value="ECO:0007669"/>
    <property type="project" value="UniProtKB-SubCell"/>
</dbReference>
<feature type="transmembrane region" description="Helical" evidence="14">
    <location>
        <begin position="382"/>
        <end position="403"/>
    </location>
</feature>
<keyword evidence="12 13" id="KW-0807">Transducer</keyword>
<dbReference type="CDD" id="cd14982">
    <property type="entry name" value="7tmA_purinoceptor-like"/>
    <property type="match status" value="1"/>
</dbReference>
<keyword evidence="7" id="KW-1064">Adaptive immunity</keyword>
<dbReference type="InterPro" id="IPR017452">
    <property type="entry name" value="GPCR_Rhodpsn_7TM"/>
</dbReference>
<name>A0AAD8Z3M5_9TELE</name>
<sequence length="685" mass="77027">VIMNNSCSFTEIEAIMKPLELVIYVPIFVFGLLLNVMALLVFCVVLKKWTESSIYMTNLTMMDLLLLLPLPFKMHAGSNKWSLNKKVFCSFLESLYFMGMYGSIYTIMCISIDRYIAICHPFHAKRMRSRTAARVVCAAIWVFIVLAISPVYTFRTEVKEDFRCFHGFSEKGWQLAIIASLEVFGFLLPALVLVVCSVQSVKALRDTKARSSPERRAGVRIIYSSMCAFLVPFTPSHVAIFLQYLVRSKTITHCAMQQYISLFVQVALCLSNVTCCLDAVCYYFVAKEVRSSSSAIRMSIRRVTSVSTSEAGRHNENHNHIRLPPHDMSLLSSVSPPRGAFLLFSRSRLRAPQQMNASLGAHLKAASGDCNLTHFRYPLFRITYSLVLVVGLPLNAVALWMFVCRLGLHRSVPVVYMANLALSDLLFTLSLPLRITYFTTGSWTLGDFACMVPGTMFTVNLYSSSLFITLISMDRMLAVVYPLRSRALRTLPAAWVACGAVWLAITALAIPVALNHKASTDKECNVSRCFEHYSDENWRFGFNILCAVTAVGIVLPFAIILGCTVAVVRQLRATASSLTTPSQRGMNRHKMVWLFMSNLLIYAICFIPFHAAFILYGLHKLHYLGYNFFDVQTITMCLASTNSCLDPLIYYFSAKTLQRKTETAETREQGSSPIYFSVSLRALLQ</sequence>
<evidence type="ECO:0000256" key="2">
    <source>
        <dbReference type="ARBA" id="ARBA00022475"/>
    </source>
</evidence>
<dbReference type="FunFam" id="1.20.1070.10:FF:000017">
    <property type="entry name" value="lysophosphatidic acid receptor 4"/>
    <property type="match status" value="1"/>
</dbReference>
<dbReference type="GO" id="GO:0035025">
    <property type="term" value="P:positive regulation of Rho protein signal transduction"/>
    <property type="evidence" value="ECO:0007669"/>
    <property type="project" value="TreeGrafter"/>
</dbReference>
<reference evidence="16" key="1">
    <citation type="submission" date="2023-03" db="EMBL/GenBank/DDBJ databases">
        <title>Electrophorus voltai genome.</title>
        <authorList>
            <person name="Bian C."/>
        </authorList>
    </citation>
    <scope>NUCLEOTIDE SEQUENCE</scope>
    <source>
        <strain evidence="16">CB-2022</strain>
        <tissue evidence="16">Muscle</tissue>
    </source>
</reference>
<evidence type="ECO:0000256" key="6">
    <source>
        <dbReference type="ARBA" id="ARBA00023040"/>
    </source>
</evidence>
<evidence type="ECO:0000256" key="8">
    <source>
        <dbReference type="ARBA" id="ARBA00023136"/>
    </source>
</evidence>
<evidence type="ECO:0000256" key="14">
    <source>
        <dbReference type="SAM" id="Phobius"/>
    </source>
</evidence>
<evidence type="ECO:0000256" key="12">
    <source>
        <dbReference type="ARBA" id="ARBA00023224"/>
    </source>
</evidence>
<keyword evidence="5 14" id="KW-1133">Transmembrane helix</keyword>
<gene>
    <name evidence="16" type="ORF">P4O66_014772</name>
</gene>
<evidence type="ECO:0000256" key="13">
    <source>
        <dbReference type="RuleBase" id="RU000688"/>
    </source>
</evidence>
<evidence type="ECO:0000256" key="4">
    <source>
        <dbReference type="ARBA" id="ARBA00022859"/>
    </source>
</evidence>
<evidence type="ECO:0000256" key="11">
    <source>
        <dbReference type="ARBA" id="ARBA00023180"/>
    </source>
</evidence>
<feature type="transmembrane region" description="Helical" evidence="14">
    <location>
        <begin position="540"/>
        <end position="568"/>
    </location>
</feature>
<feature type="transmembrane region" description="Helical" evidence="14">
    <location>
        <begin position="94"/>
        <end position="112"/>
    </location>
</feature>
<dbReference type="EMBL" id="JAROKS010000021">
    <property type="protein sequence ID" value="KAK1790929.1"/>
    <property type="molecule type" value="Genomic_DNA"/>
</dbReference>
<protein>
    <recommendedName>
        <fullName evidence="15">G-protein coupled receptors family 1 profile domain-containing protein</fullName>
    </recommendedName>
</protein>
<feature type="transmembrane region" description="Helical" evidence="14">
    <location>
        <begin position="132"/>
        <end position="152"/>
    </location>
</feature>
<evidence type="ECO:0000313" key="17">
    <source>
        <dbReference type="Proteomes" id="UP001239994"/>
    </source>
</evidence>
<feature type="domain" description="G-protein coupled receptors family 1 profile" evidence="15">
    <location>
        <begin position="34"/>
        <end position="282"/>
    </location>
</feature>
<dbReference type="FunFam" id="1.20.1070.10:FF:000142">
    <property type="entry name" value="G protein-coupled receptor 55"/>
    <property type="match status" value="1"/>
</dbReference>
<feature type="non-terminal residue" evidence="16">
    <location>
        <position position="1"/>
    </location>
</feature>
<feature type="transmembrane region" description="Helical" evidence="14">
    <location>
        <begin position="217"/>
        <end position="242"/>
    </location>
</feature>
<keyword evidence="10 13" id="KW-0675">Receptor</keyword>
<dbReference type="AlphaFoldDB" id="A0AAD8Z3M5"/>
<dbReference type="GO" id="GO:0007200">
    <property type="term" value="P:phospholipase C-activating G protein-coupled receptor signaling pathway"/>
    <property type="evidence" value="ECO:0007669"/>
    <property type="project" value="TreeGrafter"/>
</dbReference>
<evidence type="ECO:0000256" key="7">
    <source>
        <dbReference type="ARBA" id="ARBA00023130"/>
    </source>
</evidence>
<evidence type="ECO:0000256" key="10">
    <source>
        <dbReference type="ARBA" id="ARBA00023170"/>
    </source>
</evidence>